<feature type="transmembrane region" description="Helical" evidence="7">
    <location>
        <begin position="78"/>
        <end position="98"/>
    </location>
</feature>
<evidence type="ECO:0000256" key="6">
    <source>
        <dbReference type="PIRSR" id="PIRSR604254-1"/>
    </source>
</evidence>
<gene>
    <name evidence="8" type="ORF">OSB1V03_LOCUS15856</name>
</gene>
<evidence type="ECO:0000256" key="1">
    <source>
        <dbReference type="ARBA" id="ARBA00004141"/>
    </source>
</evidence>
<evidence type="ECO:0000256" key="4">
    <source>
        <dbReference type="ARBA" id="ARBA00022989"/>
    </source>
</evidence>
<sequence>LIHYDDLPPWLQENKYIRNSYRPLMPSIKSCLKSIFRLHTETGNIWTHMIGGILFVCLLIHVLYCYSDCLVHKWDEKLVYVSFFVSVVTCLALSSSYHTMLCHSENVYNIFLKLDFVGITVIITGHYIPYLWYGYHCMPTKRTLYLTITICLAVTTIGVILSDTMAKPNYRLLRTVVFATFSAFGILPIIHFLSLYGLDYIYSHPYLSTALMCLILMSFLHIVGAFLYCSQIPERFFPGKCDYWFHSHQLFHTIVVIGVIVHYIGFTNLALYVRQWPDKFCNQINIQYPLL</sequence>
<dbReference type="GO" id="GO:0005886">
    <property type="term" value="C:plasma membrane"/>
    <property type="evidence" value="ECO:0007669"/>
    <property type="project" value="TreeGrafter"/>
</dbReference>
<dbReference type="AlphaFoldDB" id="A0A7R9L5T3"/>
<organism evidence="8">
    <name type="scientific">Medioppia subpectinata</name>
    <dbReference type="NCBI Taxonomy" id="1979941"/>
    <lineage>
        <taxon>Eukaryota</taxon>
        <taxon>Metazoa</taxon>
        <taxon>Ecdysozoa</taxon>
        <taxon>Arthropoda</taxon>
        <taxon>Chelicerata</taxon>
        <taxon>Arachnida</taxon>
        <taxon>Acari</taxon>
        <taxon>Acariformes</taxon>
        <taxon>Sarcoptiformes</taxon>
        <taxon>Oribatida</taxon>
        <taxon>Brachypylina</taxon>
        <taxon>Oppioidea</taxon>
        <taxon>Oppiidae</taxon>
        <taxon>Medioppia</taxon>
    </lineage>
</organism>
<accession>A0A7R9L5T3</accession>
<evidence type="ECO:0000256" key="2">
    <source>
        <dbReference type="ARBA" id="ARBA00007018"/>
    </source>
</evidence>
<feature type="transmembrane region" description="Helical" evidence="7">
    <location>
        <begin position="110"/>
        <end position="132"/>
    </location>
</feature>
<name>A0A7R9L5T3_9ACAR</name>
<comment type="subcellular location">
    <subcellularLocation>
        <location evidence="1">Membrane</location>
        <topology evidence="1">Multi-pass membrane protein</topology>
    </subcellularLocation>
</comment>
<dbReference type="PANTHER" id="PTHR20855">
    <property type="entry name" value="ADIPOR/PROGESTIN RECEPTOR-RELATED"/>
    <property type="match status" value="1"/>
</dbReference>
<dbReference type="GO" id="GO:0046872">
    <property type="term" value="F:metal ion binding"/>
    <property type="evidence" value="ECO:0007669"/>
    <property type="project" value="UniProtKB-KW"/>
</dbReference>
<keyword evidence="4 7" id="KW-1133">Transmembrane helix</keyword>
<feature type="transmembrane region" description="Helical" evidence="7">
    <location>
        <begin position="144"/>
        <end position="161"/>
    </location>
</feature>
<feature type="transmembrane region" description="Helical" evidence="7">
    <location>
        <begin position="210"/>
        <end position="230"/>
    </location>
</feature>
<evidence type="ECO:0000313" key="8">
    <source>
        <dbReference type="EMBL" id="CAD7635465.1"/>
    </source>
</evidence>
<feature type="transmembrane region" description="Helical" evidence="7">
    <location>
        <begin position="173"/>
        <end position="198"/>
    </location>
</feature>
<comment type="similarity">
    <text evidence="2">Belongs to the ADIPOR family.</text>
</comment>
<dbReference type="GO" id="GO:0033211">
    <property type="term" value="P:adiponectin-activated signaling pathway"/>
    <property type="evidence" value="ECO:0007669"/>
    <property type="project" value="TreeGrafter"/>
</dbReference>
<dbReference type="Proteomes" id="UP000759131">
    <property type="component" value="Unassembled WGS sequence"/>
</dbReference>
<proteinExistence type="inferred from homology"/>
<dbReference type="EMBL" id="CAJPIZ010016935">
    <property type="protein sequence ID" value="CAG2115895.1"/>
    <property type="molecule type" value="Genomic_DNA"/>
</dbReference>
<feature type="non-terminal residue" evidence="8">
    <location>
        <position position="291"/>
    </location>
</feature>
<feature type="transmembrane region" description="Helical" evidence="7">
    <location>
        <begin position="45"/>
        <end position="66"/>
    </location>
</feature>
<dbReference type="OrthoDB" id="5585746at2759"/>
<keyword evidence="5 7" id="KW-0472">Membrane</keyword>
<keyword evidence="9" id="KW-1185">Reference proteome</keyword>
<keyword evidence="6" id="KW-0479">Metal-binding</keyword>
<evidence type="ECO:0000256" key="7">
    <source>
        <dbReference type="SAM" id="Phobius"/>
    </source>
</evidence>
<dbReference type="EMBL" id="OC871510">
    <property type="protein sequence ID" value="CAD7635465.1"/>
    <property type="molecule type" value="Genomic_DNA"/>
</dbReference>
<feature type="transmembrane region" description="Helical" evidence="7">
    <location>
        <begin position="250"/>
        <end position="273"/>
    </location>
</feature>
<evidence type="ECO:0008006" key="10">
    <source>
        <dbReference type="Google" id="ProtNLM"/>
    </source>
</evidence>
<evidence type="ECO:0000256" key="5">
    <source>
        <dbReference type="ARBA" id="ARBA00023136"/>
    </source>
</evidence>
<dbReference type="GO" id="GO:0038023">
    <property type="term" value="F:signaling receptor activity"/>
    <property type="evidence" value="ECO:0007669"/>
    <property type="project" value="TreeGrafter"/>
</dbReference>
<evidence type="ECO:0000256" key="3">
    <source>
        <dbReference type="ARBA" id="ARBA00022692"/>
    </source>
</evidence>
<feature type="binding site" evidence="6">
    <location>
        <position position="98"/>
    </location>
    <ligand>
        <name>Zn(2+)</name>
        <dbReference type="ChEBI" id="CHEBI:29105"/>
    </ligand>
</feature>
<feature type="binding site" evidence="6">
    <location>
        <position position="252"/>
    </location>
    <ligand>
        <name>Zn(2+)</name>
        <dbReference type="ChEBI" id="CHEBI:29105"/>
    </ligand>
</feature>
<evidence type="ECO:0000313" key="9">
    <source>
        <dbReference type="Proteomes" id="UP000759131"/>
    </source>
</evidence>
<feature type="binding site" evidence="6">
    <location>
        <position position="248"/>
    </location>
    <ligand>
        <name>Zn(2+)</name>
        <dbReference type="ChEBI" id="CHEBI:29105"/>
    </ligand>
</feature>
<protein>
    <recommendedName>
        <fullName evidence="10">Adiponectin receptor 2</fullName>
    </recommendedName>
</protein>
<dbReference type="Pfam" id="PF03006">
    <property type="entry name" value="HlyIII"/>
    <property type="match status" value="1"/>
</dbReference>
<dbReference type="PANTHER" id="PTHR20855:SF52">
    <property type="entry name" value="ADIPONECTIN RECEPTOR PROTEIN"/>
    <property type="match status" value="1"/>
</dbReference>
<keyword evidence="3 7" id="KW-0812">Transmembrane</keyword>
<keyword evidence="6" id="KW-0862">Zinc</keyword>
<dbReference type="InterPro" id="IPR004254">
    <property type="entry name" value="AdipoR/HlyIII-related"/>
</dbReference>
<reference evidence="8" key="1">
    <citation type="submission" date="2020-11" db="EMBL/GenBank/DDBJ databases">
        <authorList>
            <person name="Tran Van P."/>
        </authorList>
    </citation>
    <scope>NUCLEOTIDE SEQUENCE</scope>
</reference>